<evidence type="ECO:0000313" key="6">
    <source>
        <dbReference type="EMBL" id="MVN20444.1"/>
    </source>
</evidence>
<evidence type="ECO:0000256" key="1">
    <source>
        <dbReference type="ARBA" id="ARBA00000427"/>
    </source>
</evidence>
<dbReference type="PANTHER" id="PTHR10628">
    <property type="entry name" value="SIALIDASE"/>
    <property type="match status" value="1"/>
</dbReference>
<dbReference type="GO" id="GO:0006689">
    <property type="term" value="P:ganglioside catabolic process"/>
    <property type="evidence" value="ECO:0007669"/>
    <property type="project" value="TreeGrafter"/>
</dbReference>
<evidence type="ECO:0000256" key="2">
    <source>
        <dbReference type="ARBA" id="ARBA00009348"/>
    </source>
</evidence>
<evidence type="ECO:0000256" key="3">
    <source>
        <dbReference type="ARBA" id="ARBA00012733"/>
    </source>
</evidence>
<keyword evidence="4" id="KW-0732">Signal</keyword>
<dbReference type="GO" id="GO:0004308">
    <property type="term" value="F:exo-alpha-sialidase activity"/>
    <property type="evidence" value="ECO:0007669"/>
    <property type="project" value="UniProtKB-EC"/>
</dbReference>
<comment type="caution">
    <text evidence="6">The sequence shown here is derived from an EMBL/GenBank/DDBJ whole genome shotgun (WGS) entry which is preliminary data.</text>
</comment>
<dbReference type="GO" id="GO:0009313">
    <property type="term" value="P:oligosaccharide catabolic process"/>
    <property type="evidence" value="ECO:0007669"/>
    <property type="project" value="TreeGrafter"/>
</dbReference>
<name>A0A7K1ST63_9SPHI</name>
<feature type="domain" description="Sialidase" evidence="5">
    <location>
        <begin position="50"/>
        <end position="370"/>
    </location>
</feature>
<dbReference type="PANTHER" id="PTHR10628:SF30">
    <property type="entry name" value="EXO-ALPHA-SIALIDASE"/>
    <property type="match status" value="1"/>
</dbReference>
<comment type="similarity">
    <text evidence="2">Belongs to the glycosyl hydrolase 33 family.</text>
</comment>
<reference evidence="6 7" key="1">
    <citation type="submission" date="2019-12" db="EMBL/GenBank/DDBJ databases">
        <title>Mucilaginibacter sp. HMF7410 genome sequencing and assembly.</title>
        <authorList>
            <person name="Kang H."/>
            <person name="Cha I."/>
            <person name="Kim H."/>
            <person name="Joh K."/>
        </authorList>
    </citation>
    <scope>NUCLEOTIDE SEQUENCE [LARGE SCALE GENOMIC DNA]</scope>
    <source>
        <strain evidence="6 7">HMF7410</strain>
    </source>
</reference>
<proteinExistence type="inferred from homology"/>
<organism evidence="6 7">
    <name type="scientific">Mucilaginibacter arboris</name>
    <dbReference type="NCBI Taxonomy" id="2682090"/>
    <lineage>
        <taxon>Bacteria</taxon>
        <taxon>Pseudomonadati</taxon>
        <taxon>Bacteroidota</taxon>
        <taxon>Sphingobacteriia</taxon>
        <taxon>Sphingobacteriales</taxon>
        <taxon>Sphingobacteriaceae</taxon>
        <taxon>Mucilaginibacter</taxon>
    </lineage>
</organism>
<dbReference type="GO" id="GO:0005737">
    <property type="term" value="C:cytoplasm"/>
    <property type="evidence" value="ECO:0007669"/>
    <property type="project" value="TreeGrafter"/>
</dbReference>
<dbReference type="EMBL" id="WPIK01000002">
    <property type="protein sequence ID" value="MVN20444.1"/>
    <property type="molecule type" value="Genomic_DNA"/>
</dbReference>
<protein>
    <recommendedName>
        <fullName evidence="3">exo-alpha-sialidase</fullName>
        <ecNumber evidence="3">3.2.1.18</ecNumber>
    </recommendedName>
</protein>
<dbReference type="RefSeq" id="WP_157563957.1">
    <property type="nucleotide sequence ID" value="NZ_WPIK01000002.1"/>
</dbReference>
<accession>A0A7K1ST63</accession>
<evidence type="ECO:0000313" key="7">
    <source>
        <dbReference type="Proteomes" id="UP000462014"/>
    </source>
</evidence>
<dbReference type="CDD" id="cd15482">
    <property type="entry name" value="Sialidase_non-viral"/>
    <property type="match status" value="1"/>
</dbReference>
<dbReference type="Proteomes" id="UP000462014">
    <property type="component" value="Unassembled WGS sequence"/>
</dbReference>
<evidence type="ECO:0000259" key="5">
    <source>
        <dbReference type="Pfam" id="PF13088"/>
    </source>
</evidence>
<gene>
    <name evidence="6" type="ORF">GO621_02710</name>
</gene>
<keyword evidence="7" id="KW-1185">Reference proteome</keyword>
<comment type="catalytic activity">
    <reaction evidence="1">
        <text>Hydrolysis of alpha-(2-&gt;3)-, alpha-(2-&gt;6)-, alpha-(2-&gt;8)- glycosidic linkages of terminal sialic acid residues in oligosaccharides, glycoproteins, glycolipids, colominic acid and synthetic substrates.</text>
        <dbReference type="EC" id="3.2.1.18"/>
    </reaction>
</comment>
<evidence type="ECO:0000256" key="4">
    <source>
        <dbReference type="SAM" id="SignalP"/>
    </source>
</evidence>
<dbReference type="InterPro" id="IPR011040">
    <property type="entry name" value="Sialidase"/>
</dbReference>
<dbReference type="SUPFAM" id="SSF50939">
    <property type="entry name" value="Sialidases"/>
    <property type="match status" value="1"/>
</dbReference>
<dbReference type="Pfam" id="PF13088">
    <property type="entry name" value="BNR_2"/>
    <property type="match status" value="1"/>
</dbReference>
<dbReference type="InterPro" id="IPR036278">
    <property type="entry name" value="Sialidase_sf"/>
</dbReference>
<sequence>MKNLSLLAVILLTALTGYTKLQAQDIPVYTAGTDGFKSFRIPAITKLPNGNLLAFCEGRVNGSGDFGNVKIVLKRSTDNGKTWGPLKVVVSNDTLQAGNASPVVDLTDPAFPKGRIFLFYNTGNVPENKIRQGLGLREVWYKTSADGGLTWSNPVNITLQVHKPKQPQVNQAYNFQEDWRSYANGPGHAVQFPSGKYKGRIYVAANHSAGEPKPHYADGRANGFYTDDHGKTFKLSEDVTTPGGNESMATVLSGNKLMMNIRNQLGNIKARIVAVSSNGGKSWDTTYFDHQLPDPVCQGSILTIGQFKGKSVVAFCNDADTVKRDNLTLRISLDEGKTWALNKVIAKSPEGYKGDYSAYSDLVKLSDAAIGVLYEKDNYKEIVFQEFTWKNR</sequence>
<feature type="signal peptide" evidence="4">
    <location>
        <begin position="1"/>
        <end position="23"/>
    </location>
</feature>
<dbReference type="Gene3D" id="2.120.10.10">
    <property type="match status" value="1"/>
</dbReference>
<dbReference type="InterPro" id="IPR026856">
    <property type="entry name" value="Sialidase_fam"/>
</dbReference>
<dbReference type="EC" id="3.2.1.18" evidence="3"/>
<feature type="chain" id="PRO_5029628516" description="exo-alpha-sialidase" evidence="4">
    <location>
        <begin position="24"/>
        <end position="392"/>
    </location>
</feature>
<dbReference type="AlphaFoldDB" id="A0A7K1ST63"/>
<dbReference type="GO" id="GO:0016020">
    <property type="term" value="C:membrane"/>
    <property type="evidence" value="ECO:0007669"/>
    <property type="project" value="TreeGrafter"/>
</dbReference>